<dbReference type="EMBL" id="FR824105">
    <property type="protein sequence ID" value="CCA18978.1"/>
    <property type="molecule type" value="Genomic_DNA"/>
</dbReference>
<reference evidence="1" key="1">
    <citation type="journal article" date="2011" name="PLoS Biol.">
        <title>Gene gain and loss during evolution of obligate parasitism in the white rust pathogen of Arabidopsis thaliana.</title>
        <authorList>
            <person name="Kemen E."/>
            <person name="Gardiner A."/>
            <person name="Schultz-Larsen T."/>
            <person name="Kemen A.C."/>
            <person name="Balmuth A.L."/>
            <person name="Robert-Seilaniantz A."/>
            <person name="Bailey K."/>
            <person name="Holub E."/>
            <person name="Studholme D.J."/>
            <person name="Maclean D."/>
            <person name="Jones J.D."/>
        </authorList>
    </citation>
    <scope>NUCLEOTIDE SEQUENCE</scope>
</reference>
<name>F0WCQ7_9STRA</name>
<organism evidence="1">
    <name type="scientific">Albugo laibachii Nc14</name>
    <dbReference type="NCBI Taxonomy" id="890382"/>
    <lineage>
        <taxon>Eukaryota</taxon>
        <taxon>Sar</taxon>
        <taxon>Stramenopiles</taxon>
        <taxon>Oomycota</taxon>
        <taxon>Peronosporomycetes</taxon>
        <taxon>Albuginales</taxon>
        <taxon>Albuginaceae</taxon>
        <taxon>Albugo</taxon>
    </lineage>
</organism>
<proteinExistence type="predicted"/>
<dbReference type="HOGENOM" id="CLU_2459363_0_0_1"/>
<reference evidence="1" key="2">
    <citation type="submission" date="2011-02" db="EMBL/GenBank/DDBJ databases">
        <authorList>
            <person name="MacLean D."/>
        </authorList>
    </citation>
    <scope>NUCLEOTIDE SEQUENCE</scope>
</reference>
<dbReference type="AlphaFoldDB" id="F0WCQ7"/>
<protein>
    <submittedName>
        <fullName evidence="1">AlNc14C60G4438 protein</fullName>
    </submittedName>
</protein>
<evidence type="ECO:0000313" key="1">
    <source>
        <dbReference type="EMBL" id="CCA18978.1"/>
    </source>
</evidence>
<gene>
    <name evidence="1" type="primary">AlNc14C60G4438</name>
    <name evidence="1" type="ORF">ALNC14_051210</name>
</gene>
<accession>F0WCQ7</accession>
<sequence>MALLMNRTTIRLYGLLELYRTICRLHKANELDQNLSSQRFDITWHMCTRCLACKINSVDGSRYFVTSIDIFSMPSKVRNGMDIIKLPFAYSSR</sequence>